<evidence type="ECO:0000313" key="8">
    <source>
        <dbReference type="EnsemblProtists" id="EKX40161"/>
    </source>
</evidence>
<evidence type="ECO:0000256" key="5">
    <source>
        <dbReference type="RuleBase" id="RU000304"/>
    </source>
</evidence>
<dbReference type="InterPro" id="IPR008271">
    <property type="entry name" value="Ser/Thr_kinase_AS"/>
</dbReference>
<dbReference type="EnsemblProtists" id="EKX40161">
    <property type="protein sequence ID" value="EKX40161"/>
    <property type="gene ID" value="GUITHDRAFT_48170"/>
</dbReference>
<evidence type="ECO:0000256" key="2">
    <source>
        <dbReference type="ARBA" id="ARBA00022741"/>
    </source>
</evidence>
<dbReference type="KEGG" id="gtt:GUITHDRAFT_48170"/>
<dbReference type="SUPFAM" id="SSF56112">
    <property type="entry name" value="Protein kinase-like (PK-like)"/>
    <property type="match status" value="1"/>
</dbReference>
<evidence type="ECO:0000256" key="1">
    <source>
        <dbReference type="ARBA" id="ARBA00022527"/>
    </source>
</evidence>
<protein>
    <recommendedName>
        <fullName evidence="6">Protein kinase domain-containing protein</fullName>
    </recommendedName>
</protein>
<dbReference type="GO" id="GO:0005524">
    <property type="term" value="F:ATP binding"/>
    <property type="evidence" value="ECO:0007669"/>
    <property type="project" value="UniProtKB-UniRule"/>
</dbReference>
<dbReference type="PROSITE" id="PS50011">
    <property type="entry name" value="PROTEIN_KINASE_DOM"/>
    <property type="match status" value="1"/>
</dbReference>
<dbReference type="Pfam" id="PF07714">
    <property type="entry name" value="PK_Tyr_Ser-Thr"/>
    <property type="match status" value="1"/>
</dbReference>
<dbReference type="HOGENOM" id="CLU_000288_7_35_1"/>
<dbReference type="eggNOG" id="KOG0192">
    <property type="taxonomic scope" value="Eukaryota"/>
</dbReference>
<keyword evidence="1 5" id="KW-0808">Transferase</keyword>
<organism evidence="7">
    <name type="scientific">Guillardia theta (strain CCMP2712)</name>
    <name type="common">Cryptophyte</name>
    <dbReference type="NCBI Taxonomy" id="905079"/>
    <lineage>
        <taxon>Eukaryota</taxon>
        <taxon>Cryptophyceae</taxon>
        <taxon>Pyrenomonadales</taxon>
        <taxon>Geminigeraceae</taxon>
        <taxon>Guillardia</taxon>
    </lineage>
</organism>
<name>L1IV72_GUITC</name>
<dbReference type="InterPro" id="IPR051681">
    <property type="entry name" value="Ser/Thr_Kinases-Pseudokinases"/>
</dbReference>
<keyword evidence="3 4" id="KW-0067">ATP-binding</keyword>
<keyword evidence="9" id="KW-1185">Reference proteome</keyword>
<evidence type="ECO:0000259" key="6">
    <source>
        <dbReference type="PROSITE" id="PS50011"/>
    </source>
</evidence>
<dbReference type="GeneID" id="17296952"/>
<gene>
    <name evidence="7" type="ORF">GUITHDRAFT_48170</name>
</gene>
<evidence type="ECO:0000256" key="3">
    <source>
        <dbReference type="ARBA" id="ARBA00022840"/>
    </source>
</evidence>
<dbReference type="InterPro" id="IPR017441">
    <property type="entry name" value="Protein_kinase_ATP_BS"/>
</dbReference>
<keyword evidence="2 4" id="KW-0547">Nucleotide-binding</keyword>
<reference evidence="9" key="2">
    <citation type="submission" date="2012-11" db="EMBL/GenBank/DDBJ databases">
        <authorList>
            <person name="Kuo A."/>
            <person name="Curtis B.A."/>
            <person name="Tanifuji G."/>
            <person name="Burki F."/>
            <person name="Gruber A."/>
            <person name="Irimia M."/>
            <person name="Maruyama S."/>
            <person name="Arias M.C."/>
            <person name="Ball S.G."/>
            <person name="Gile G.H."/>
            <person name="Hirakawa Y."/>
            <person name="Hopkins J.F."/>
            <person name="Rensing S.A."/>
            <person name="Schmutz J."/>
            <person name="Symeonidi A."/>
            <person name="Elias M."/>
            <person name="Eveleigh R.J."/>
            <person name="Herman E.K."/>
            <person name="Klute M.J."/>
            <person name="Nakayama T."/>
            <person name="Obornik M."/>
            <person name="Reyes-Prieto A."/>
            <person name="Armbrust E.V."/>
            <person name="Aves S.J."/>
            <person name="Beiko R.G."/>
            <person name="Coutinho P."/>
            <person name="Dacks J.B."/>
            <person name="Durnford D.G."/>
            <person name="Fast N.M."/>
            <person name="Green B.R."/>
            <person name="Grisdale C."/>
            <person name="Hempe F."/>
            <person name="Henrissat B."/>
            <person name="Hoppner M.P."/>
            <person name="Ishida K.-I."/>
            <person name="Kim E."/>
            <person name="Koreny L."/>
            <person name="Kroth P.G."/>
            <person name="Liu Y."/>
            <person name="Malik S.-B."/>
            <person name="Maier U.G."/>
            <person name="McRose D."/>
            <person name="Mock T."/>
            <person name="Neilson J.A."/>
            <person name="Onodera N.T."/>
            <person name="Poole A.M."/>
            <person name="Pritham E.J."/>
            <person name="Richards T.A."/>
            <person name="Rocap G."/>
            <person name="Roy S.W."/>
            <person name="Sarai C."/>
            <person name="Schaack S."/>
            <person name="Shirato S."/>
            <person name="Slamovits C.H."/>
            <person name="Spencer D.F."/>
            <person name="Suzuki S."/>
            <person name="Worden A.Z."/>
            <person name="Zauner S."/>
            <person name="Barry K."/>
            <person name="Bell C."/>
            <person name="Bharti A.K."/>
            <person name="Crow J.A."/>
            <person name="Grimwood J."/>
            <person name="Kramer R."/>
            <person name="Lindquist E."/>
            <person name="Lucas S."/>
            <person name="Salamov A."/>
            <person name="McFadden G.I."/>
            <person name="Lane C.E."/>
            <person name="Keeling P.J."/>
            <person name="Gray M.W."/>
            <person name="Grigoriev I.V."/>
            <person name="Archibald J.M."/>
        </authorList>
    </citation>
    <scope>NUCLEOTIDE SEQUENCE</scope>
    <source>
        <strain evidence="9">CCMP2712</strain>
    </source>
</reference>
<dbReference type="GO" id="GO:0004674">
    <property type="term" value="F:protein serine/threonine kinase activity"/>
    <property type="evidence" value="ECO:0007669"/>
    <property type="project" value="UniProtKB-KW"/>
</dbReference>
<dbReference type="InterPro" id="IPR000719">
    <property type="entry name" value="Prot_kinase_dom"/>
</dbReference>
<keyword evidence="1 5" id="KW-0418">Kinase</keyword>
<evidence type="ECO:0000313" key="7">
    <source>
        <dbReference type="EMBL" id="EKX40161.1"/>
    </source>
</evidence>
<proteinExistence type="inferred from homology"/>
<dbReference type="AlphaFoldDB" id="L1IV72"/>
<dbReference type="PIRSF" id="PIRSF000654">
    <property type="entry name" value="Integrin-linked_kinase"/>
    <property type="match status" value="1"/>
</dbReference>
<dbReference type="PRINTS" id="PR00109">
    <property type="entry name" value="TYRKINASE"/>
</dbReference>
<feature type="non-terminal residue" evidence="7">
    <location>
        <position position="254"/>
    </location>
</feature>
<feature type="binding site" evidence="4">
    <location>
        <position position="24"/>
    </location>
    <ligand>
        <name>ATP</name>
        <dbReference type="ChEBI" id="CHEBI:30616"/>
    </ligand>
</feature>
<dbReference type="PaxDb" id="55529-EKX40161"/>
<reference evidence="7 9" key="1">
    <citation type="journal article" date="2012" name="Nature">
        <title>Algal genomes reveal evolutionary mosaicism and the fate of nucleomorphs.</title>
        <authorList>
            <consortium name="DOE Joint Genome Institute"/>
            <person name="Curtis B.A."/>
            <person name="Tanifuji G."/>
            <person name="Burki F."/>
            <person name="Gruber A."/>
            <person name="Irimia M."/>
            <person name="Maruyama S."/>
            <person name="Arias M.C."/>
            <person name="Ball S.G."/>
            <person name="Gile G.H."/>
            <person name="Hirakawa Y."/>
            <person name="Hopkins J.F."/>
            <person name="Kuo A."/>
            <person name="Rensing S.A."/>
            <person name="Schmutz J."/>
            <person name="Symeonidi A."/>
            <person name="Elias M."/>
            <person name="Eveleigh R.J."/>
            <person name="Herman E.K."/>
            <person name="Klute M.J."/>
            <person name="Nakayama T."/>
            <person name="Obornik M."/>
            <person name="Reyes-Prieto A."/>
            <person name="Armbrust E.V."/>
            <person name="Aves S.J."/>
            <person name="Beiko R.G."/>
            <person name="Coutinho P."/>
            <person name="Dacks J.B."/>
            <person name="Durnford D.G."/>
            <person name="Fast N.M."/>
            <person name="Green B.R."/>
            <person name="Grisdale C.J."/>
            <person name="Hempel F."/>
            <person name="Henrissat B."/>
            <person name="Hoppner M.P."/>
            <person name="Ishida K."/>
            <person name="Kim E."/>
            <person name="Koreny L."/>
            <person name="Kroth P.G."/>
            <person name="Liu Y."/>
            <person name="Malik S.B."/>
            <person name="Maier U.G."/>
            <person name="McRose D."/>
            <person name="Mock T."/>
            <person name="Neilson J.A."/>
            <person name="Onodera N.T."/>
            <person name="Poole A.M."/>
            <person name="Pritham E.J."/>
            <person name="Richards T.A."/>
            <person name="Rocap G."/>
            <person name="Roy S.W."/>
            <person name="Sarai C."/>
            <person name="Schaack S."/>
            <person name="Shirato S."/>
            <person name="Slamovits C.H."/>
            <person name="Spencer D.F."/>
            <person name="Suzuki S."/>
            <person name="Worden A.Z."/>
            <person name="Zauner S."/>
            <person name="Barry K."/>
            <person name="Bell C."/>
            <person name="Bharti A.K."/>
            <person name="Crow J.A."/>
            <person name="Grimwood J."/>
            <person name="Kramer R."/>
            <person name="Lindquist E."/>
            <person name="Lucas S."/>
            <person name="Salamov A."/>
            <person name="McFadden G.I."/>
            <person name="Lane C.E."/>
            <person name="Keeling P.J."/>
            <person name="Gray M.W."/>
            <person name="Grigoriev I.V."/>
            <person name="Archibald J.M."/>
        </authorList>
    </citation>
    <scope>NUCLEOTIDE SEQUENCE</scope>
    <source>
        <strain evidence="7 9">CCMP2712</strain>
    </source>
</reference>
<comment type="similarity">
    <text evidence="5">Belongs to the protein kinase superfamily.</text>
</comment>
<dbReference type="PROSITE" id="PS00107">
    <property type="entry name" value="PROTEIN_KINASE_ATP"/>
    <property type="match status" value="1"/>
</dbReference>
<dbReference type="STRING" id="905079.L1IV72"/>
<keyword evidence="1 5" id="KW-0723">Serine/threonine-protein kinase</keyword>
<dbReference type="Proteomes" id="UP000011087">
    <property type="component" value="Unassembled WGS sequence"/>
</dbReference>
<dbReference type="OMA" id="RTFEMEM"/>
<evidence type="ECO:0000313" key="9">
    <source>
        <dbReference type="Proteomes" id="UP000011087"/>
    </source>
</evidence>
<dbReference type="PROSITE" id="PS00108">
    <property type="entry name" value="PROTEIN_KINASE_ST"/>
    <property type="match status" value="1"/>
</dbReference>
<feature type="non-terminal residue" evidence="7">
    <location>
        <position position="1"/>
    </location>
</feature>
<sequence>EVLGQGSFGVVLKVHFRSQVVACKRLLLIGRGQGLNKSIRSQLMTEVKVMISMRHPNLCPIMGACFEYGKEFLLMQYFEYGSIRDMLNNRFAMTFDIQMDLISGIAAGMQYVHLANPPLIHKDLKAANVLVDAKLTPKISDFGMTSARSKEGERVGTIFWNAPELLDGRGASTATDVYAFAITMYEIFHPLNDNIYNNLNIYQVMQGVKTGVLRPELDYSNVPQEMINLIQDCWCQDPQRRPAFTSIVSAINSL</sequence>
<reference evidence="8" key="3">
    <citation type="submission" date="2016-03" db="UniProtKB">
        <authorList>
            <consortium name="EnsemblProtists"/>
        </authorList>
    </citation>
    <scope>IDENTIFICATION</scope>
</reference>
<dbReference type="SMART" id="SM00220">
    <property type="entry name" value="S_TKc"/>
    <property type="match status" value="1"/>
</dbReference>
<dbReference type="Gene3D" id="1.10.510.10">
    <property type="entry name" value="Transferase(Phosphotransferase) domain 1"/>
    <property type="match status" value="1"/>
</dbReference>
<dbReference type="InterPro" id="IPR011009">
    <property type="entry name" value="Kinase-like_dom_sf"/>
</dbReference>
<feature type="domain" description="Protein kinase" evidence="6">
    <location>
        <begin position="1"/>
        <end position="254"/>
    </location>
</feature>
<dbReference type="InterPro" id="IPR001245">
    <property type="entry name" value="Ser-Thr/Tyr_kinase_cat_dom"/>
</dbReference>
<accession>L1IV72</accession>
<dbReference type="OrthoDB" id="5581784at2759"/>
<dbReference type="EMBL" id="JH993033">
    <property type="protein sequence ID" value="EKX40161.1"/>
    <property type="molecule type" value="Genomic_DNA"/>
</dbReference>
<evidence type="ECO:0000256" key="4">
    <source>
        <dbReference type="PROSITE-ProRule" id="PRU10141"/>
    </source>
</evidence>
<dbReference type="PANTHER" id="PTHR44329">
    <property type="entry name" value="SERINE/THREONINE-PROTEIN KINASE TNNI3K-RELATED"/>
    <property type="match status" value="1"/>
</dbReference>
<dbReference type="RefSeq" id="XP_005827141.1">
    <property type="nucleotide sequence ID" value="XM_005827084.1"/>
</dbReference>